<keyword evidence="2" id="KW-0723">Serine/threonine-protein kinase</keyword>
<keyword evidence="5 11" id="KW-0418">Kinase</keyword>
<dbReference type="EMBL" id="CP095073">
    <property type="protein sequence ID" value="UOQ44660.1"/>
    <property type="molecule type" value="Genomic_DNA"/>
</dbReference>
<dbReference type="RefSeq" id="WP_244710792.1">
    <property type="nucleotide sequence ID" value="NZ_CP095073.1"/>
</dbReference>
<evidence type="ECO:0000256" key="4">
    <source>
        <dbReference type="ARBA" id="ARBA00022741"/>
    </source>
</evidence>
<keyword evidence="6" id="KW-0067">ATP-binding</keyword>
<comment type="catalytic activity">
    <reaction evidence="7">
        <text>L-threonyl-[protein] + ATP = O-phospho-L-threonyl-[protein] + ADP + H(+)</text>
        <dbReference type="Rhea" id="RHEA:46608"/>
        <dbReference type="Rhea" id="RHEA-COMP:11060"/>
        <dbReference type="Rhea" id="RHEA-COMP:11605"/>
        <dbReference type="ChEBI" id="CHEBI:15378"/>
        <dbReference type="ChEBI" id="CHEBI:30013"/>
        <dbReference type="ChEBI" id="CHEBI:30616"/>
        <dbReference type="ChEBI" id="CHEBI:61977"/>
        <dbReference type="ChEBI" id="CHEBI:456216"/>
        <dbReference type="EC" id="2.7.11.1"/>
    </reaction>
</comment>
<evidence type="ECO:0000259" key="10">
    <source>
        <dbReference type="PROSITE" id="PS50011"/>
    </source>
</evidence>
<keyword evidence="9" id="KW-1133">Transmembrane helix</keyword>
<keyword evidence="9" id="KW-0472">Membrane</keyword>
<evidence type="ECO:0000256" key="2">
    <source>
        <dbReference type="ARBA" id="ARBA00022527"/>
    </source>
</evidence>
<dbReference type="InterPro" id="IPR000719">
    <property type="entry name" value="Prot_kinase_dom"/>
</dbReference>
<dbReference type="PROSITE" id="PS50011">
    <property type="entry name" value="PROTEIN_KINASE_DOM"/>
    <property type="match status" value="1"/>
</dbReference>
<feature type="domain" description="Protein kinase" evidence="10">
    <location>
        <begin position="23"/>
        <end position="282"/>
    </location>
</feature>
<evidence type="ECO:0000313" key="12">
    <source>
        <dbReference type="Proteomes" id="UP000831787"/>
    </source>
</evidence>
<dbReference type="Proteomes" id="UP000831787">
    <property type="component" value="Chromosome"/>
</dbReference>
<evidence type="ECO:0000256" key="6">
    <source>
        <dbReference type="ARBA" id="ARBA00022840"/>
    </source>
</evidence>
<dbReference type="GO" id="GO:0016301">
    <property type="term" value="F:kinase activity"/>
    <property type="evidence" value="ECO:0007669"/>
    <property type="project" value="UniProtKB-KW"/>
</dbReference>
<keyword evidence="4" id="KW-0547">Nucleotide-binding</keyword>
<sequence>MKKPDFNIREGAVLKGKWNSREYQIIRKLGSGACGTVYLCQSKGVKYALKVGLDSSRMMLEVNMLKKFSKVQGVKLGPYFVDVDDWVERSGKTLPFYVMEYVHGVSLHSFLQGKTKEWIGLCAVQLLVDLEHLHKAGFIFGDLKTDNLLVSGSRLRWIDVGGVTSFDRAIKEYTEFYDRGYWDHGSRRAEPGYDLFALTMIMLEMAYPKRFEKGKDPKKTLEAKLGHSVLLKPYQKIIQKCWQGKYQSASEMKDELAAMLMKTNKKTATNRASRHNKKESFAWGEITAVSVVVGVIYGMSIWSGLM</sequence>
<dbReference type="InterPro" id="IPR011009">
    <property type="entry name" value="Kinase-like_dom_sf"/>
</dbReference>
<organism evidence="11 12">
    <name type="scientific">Halobacillus salinarum</name>
    <dbReference type="NCBI Taxonomy" id="2932257"/>
    <lineage>
        <taxon>Bacteria</taxon>
        <taxon>Bacillati</taxon>
        <taxon>Bacillota</taxon>
        <taxon>Bacilli</taxon>
        <taxon>Bacillales</taxon>
        <taxon>Bacillaceae</taxon>
        <taxon>Halobacillus</taxon>
    </lineage>
</organism>
<evidence type="ECO:0000256" key="5">
    <source>
        <dbReference type="ARBA" id="ARBA00022777"/>
    </source>
</evidence>
<evidence type="ECO:0000256" key="7">
    <source>
        <dbReference type="ARBA" id="ARBA00047899"/>
    </source>
</evidence>
<dbReference type="SMART" id="SM00220">
    <property type="entry name" value="S_TKc"/>
    <property type="match status" value="1"/>
</dbReference>
<protein>
    <recommendedName>
        <fullName evidence="1">non-specific serine/threonine protein kinase</fullName>
        <ecNumber evidence="1">2.7.11.1</ecNumber>
    </recommendedName>
</protein>
<comment type="catalytic activity">
    <reaction evidence="8">
        <text>L-seryl-[protein] + ATP = O-phospho-L-seryl-[protein] + ADP + H(+)</text>
        <dbReference type="Rhea" id="RHEA:17989"/>
        <dbReference type="Rhea" id="RHEA-COMP:9863"/>
        <dbReference type="Rhea" id="RHEA-COMP:11604"/>
        <dbReference type="ChEBI" id="CHEBI:15378"/>
        <dbReference type="ChEBI" id="CHEBI:29999"/>
        <dbReference type="ChEBI" id="CHEBI:30616"/>
        <dbReference type="ChEBI" id="CHEBI:83421"/>
        <dbReference type="ChEBI" id="CHEBI:456216"/>
        <dbReference type="EC" id="2.7.11.1"/>
    </reaction>
</comment>
<evidence type="ECO:0000256" key="3">
    <source>
        <dbReference type="ARBA" id="ARBA00022679"/>
    </source>
</evidence>
<dbReference type="Gene3D" id="1.10.510.10">
    <property type="entry name" value="Transferase(Phosphotransferase) domain 1"/>
    <property type="match status" value="1"/>
</dbReference>
<dbReference type="EC" id="2.7.11.1" evidence="1"/>
<proteinExistence type="predicted"/>
<dbReference type="Pfam" id="PF00069">
    <property type="entry name" value="Pkinase"/>
    <property type="match status" value="1"/>
</dbReference>
<reference evidence="11 12" key="1">
    <citation type="submission" date="2022-04" db="EMBL/GenBank/DDBJ databases">
        <title>Halobacillus sp. isolated from saltern.</title>
        <authorList>
            <person name="Won M."/>
            <person name="Lee C.-M."/>
            <person name="Woen H.-Y."/>
            <person name="Kwon S.-W."/>
        </authorList>
    </citation>
    <scope>NUCLEOTIDE SEQUENCE [LARGE SCALE GENOMIC DNA]</scope>
    <source>
        <strain evidence="11 12">SSBR10-3</strain>
    </source>
</reference>
<evidence type="ECO:0000313" key="11">
    <source>
        <dbReference type="EMBL" id="UOQ44660.1"/>
    </source>
</evidence>
<keyword evidence="3" id="KW-0808">Transferase</keyword>
<evidence type="ECO:0000256" key="9">
    <source>
        <dbReference type="SAM" id="Phobius"/>
    </source>
</evidence>
<evidence type="ECO:0000256" key="1">
    <source>
        <dbReference type="ARBA" id="ARBA00012513"/>
    </source>
</evidence>
<evidence type="ECO:0000256" key="8">
    <source>
        <dbReference type="ARBA" id="ARBA00048679"/>
    </source>
</evidence>
<keyword evidence="9" id="KW-0812">Transmembrane</keyword>
<dbReference type="InterPro" id="IPR050236">
    <property type="entry name" value="Ser_Thr_kinase_AGC"/>
</dbReference>
<gene>
    <name evidence="11" type="ORF">MUN89_01435</name>
</gene>
<feature type="transmembrane region" description="Helical" evidence="9">
    <location>
        <begin position="281"/>
        <end position="302"/>
    </location>
</feature>
<keyword evidence="12" id="KW-1185">Reference proteome</keyword>
<name>A0ABY4EL07_9BACI</name>
<accession>A0ABY4EL07</accession>
<dbReference type="PANTHER" id="PTHR24356">
    <property type="entry name" value="SERINE/THREONINE-PROTEIN KINASE"/>
    <property type="match status" value="1"/>
</dbReference>
<dbReference type="SUPFAM" id="SSF56112">
    <property type="entry name" value="Protein kinase-like (PK-like)"/>
    <property type="match status" value="1"/>
</dbReference>